<keyword evidence="7" id="KW-0067">ATP-binding</keyword>
<gene>
    <name evidence="9" type="ORF">EKO23_11785</name>
</gene>
<evidence type="ECO:0000256" key="4">
    <source>
        <dbReference type="ARBA" id="ARBA00022679"/>
    </source>
</evidence>
<organism evidence="9 10">
    <name type="scientific">Nocardioides guangzhouensis</name>
    <dbReference type="NCBI Taxonomy" id="2497878"/>
    <lineage>
        <taxon>Bacteria</taxon>
        <taxon>Bacillati</taxon>
        <taxon>Actinomycetota</taxon>
        <taxon>Actinomycetes</taxon>
        <taxon>Propionibacteriales</taxon>
        <taxon>Nocardioidaceae</taxon>
        <taxon>Nocardioides</taxon>
    </lineage>
</organism>
<sequence length="314" mass="32053">MTHTIGVDVGGTKIAAGVVDQDGRVVAKTKVTSPAKDPAAIETSIEKMVAELREKHEVAAVGVSAAGFVDAARAKVYFAPNIAWRDVALKEDLEERVGLPVVVENDGNAAAWGEFTFGAAQELSDDLLLVTIGTGVGGGVVMDGQLYRGTFGIAGEVGHIRIEREGRLCGCGLHGCLEQYASGSALVADTHDAVRRGAEGAGPLLEQAGGDVERITGPMITLAAQAGDPFAQERLAVLGGWLGEGVATLVAVLDPGVVVIGGGVSEAGDLLLDPVRRSLEAHLTGAGHRPVPEVRAATLGNDAGMIGAAHLALP</sequence>
<comment type="similarity">
    <text evidence="1">Belongs to the ROK (NagC/XylR) family.</text>
</comment>
<keyword evidence="4 9" id="KW-0808">Transferase</keyword>
<dbReference type="EC" id="2.7.1.2" evidence="2"/>
<accession>A0A4Q4ZD72</accession>
<dbReference type="Proteomes" id="UP000295198">
    <property type="component" value="Unassembled WGS sequence"/>
</dbReference>
<keyword evidence="5" id="KW-0547">Nucleotide-binding</keyword>
<evidence type="ECO:0000313" key="10">
    <source>
        <dbReference type="Proteomes" id="UP000295198"/>
    </source>
</evidence>
<dbReference type="GO" id="GO:0005524">
    <property type="term" value="F:ATP binding"/>
    <property type="evidence" value="ECO:0007669"/>
    <property type="project" value="UniProtKB-KW"/>
</dbReference>
<dbReference type="InterPro" id="IPR043129">
    <property type="entry name" value="ATPase_NBD"/>
</dbReference>
<evidence type="ECO:0000313" key="9">
    <source>
        <dbReference type="EMBL" id="RYP85678.1"/>
    </source>
</evidence>
<dbReference type="AlphaFoldDB" id="A0A4Q4ZD72"/>
<dbReference type="EMBL" id="SDKM01000015">
    <property type="protein sequence ID" value="RYP85678.1"/>
    <property type="molecule type" value="Genomic_DNA"/>
</dbReference>
<name>A0A4Q4ZD72_9ACTN</name>
<reference evidence="9 10" key="1">
    <citation type="submission" date="2019-01" db="EMBL/GenBank/DDBJ databases">
        <title>Nocardioides guangzhouensis sp. nov., an actinobacterium isolated from soil.</title>
        <authorList>
            <person name="Fu Y."/>
            <person name="Cai Y."/>
            <person name="Lin Z."/>
            <person name="Chen P."/>
        </authorList>
    </citation>
    <scope>NUCLEOTIDE SEQUENCE [LARGE SCALE GENOMIC DNA]</scope>
    <source>
        <strain evidence="9 10">130</strain>
    </source>
</reference>
<dbReference type="OrthoDB" id="9810372at2"/>
<dbReference type="InterPro" id="IPR004654">
    <property type="entry name" value="ROK_glcA"/>
</dbReference>
<dbReference type="Pfam" id="PF00480">
    <property type="entry name" value="ROK"/>
    <property type="match status" value="1"/>
</dbReference>
<dbReference type="InterPro" id="IPR049874">
    <property type="entry name" value="ROK_cs"/>
</dbReference>
<dbReference type="PANTHER" id="PTHR18964">
    <property type="entry name" value="ROK (REPRESSOR, ORF, KINASE) FAMILY"/>
    <property type="match status" value="1"/>
</dbReference>
<dbReference type="GO" id="GO:0006096">
    <property type="term" value="P:glycolytic process"/>
    <property type="evidence" value="ECO:0007669"/>
    <property type="project" value="InterPro"/>
</dbReference>
<dbReference type="PANTHER" id="PTHR18964:SF173">
    <property type="entry name" value="GLUCOKINASE"/>
    <property type="match status" value="1"/>
</dbReference>
<evidence type="ECO:0000256" key="6">
    <source>
        <dbReference type="ARBA" id="ARBA00022777"/>
    </source>
</evidence>
<keyword evidence="6 9" id="KW-0418">Kinase</keyword>
<evidence type="ECO:0000256" key="2">
    <source>
        <dbReference type="ARBA" id="ARBA00012323"/>
    </source>
</evidence>
<evidence type="ECO:0000256" key="8">
    <source>
        <dbReference type="ARBA" id="ARBA00032386"/>
    </source>
</evidence>
<evidence type="ECO:0000256" key="3">
    <source>
        <dbReference type="ARBA" id="ARBA00014701"/>
    </source>
</evidence>
<dbReference type="SUPFAM" id="SSF53067">
    <property type="entry name" value="Actin-like ATPase domain"/>
    <property type="match status" value="1"/>
</dbReference>
<dbReference type="InterPro" id="IPR000600">
    <property type="entry name" value="ROK"/>
</dbReference>
<protein>
    <recommendedName>
        <fullName evidence="3">Glucokinase</fullName>
        <ecNumber evidence="2">2.7.1.2</ecNumber>
    </recommendedName>
    <alternativeName>
        <fullName evidence="8">Glucose kinase</fullName>
    </alternativeName>
</protein>
<keyword evidence="10" id="KW-1185">Reference proteome</keyword>
<comment type="caution">
    <text evidence="9">The sequence shown here is derived from an EMBL/GenBank/DDBJ whole genome shotgun (WGS) entry which is preliminary data.</text>
</comment>
<dbReference type="Gene3D" id="3.30.420.40">
    <property type="match status" value="2"/>
</dbReference>
<dbReference type="GO" id="GO:0005737">
    <property type="term" value="C:cytoplasm"/>
    <property type="evidence" value="ECO:0007669"/>
    <property type="project" value="InterPro"/>
</dbReference>
<proteinExistence type="inferred from homology"/>
<evidence type="ECO:0000256" key="1">
    <source>
        <dbReference type="ARBA" id="ARBA00006479"/>
    </source>
</evidence>
<dbReference type="PROSITE" id="PS01125">
    <property type="entry name" value="ROK"/>
    <property type="match status" value="1"/>
</dbReference>
<dbReference type="GO" id="GO:0004340">
    <property type="term" value="F:glucokinase activity"/>
    <property type="evidence" value="ECO:0007669"/>
    <property type="project" value="UniProtKB-EC"/>
</dbReference>
<dbReference type="RefSeq" id="WP_134717462.1">
    <property type="nucleotide sequence ID" value="NZ_SDKM01000015.1"/>
</dbReference>
<dbReference type="NCBIfam" id="TIGR00744">
    <property type="entry name" value="ROK_glcA_fam"/>
    <property type="match status" value="1"/>
</dbReference>
<evidence type="ECO:0000256" key="7">
    <source>
        <dbReference type="ARBA" id="ARBA00022840"/>
    </source>
</evidence>
<evidence type="ECO:0000256" key="5">
    <source>
        <dbReference type="ARBA" id="ARBA00022741"/>
    </source>
</evidence>